<dbReference type="AlphaFoldDB" id="G5A880"/>
<evidence type="ECO:0000313" key="2">
    <source>
        <dbReference type="Proteomes" id="UP000002640"/>
    </source>
</evidence>
<protein>
    <submittedName>
        <fullName evidence="1">Uncharacterized protein</fullName>
    </submittedName>
</protein>
<dbReference type="EMBL" id="JH159161">
    <property type="protein sequence ID" value="EGZ08106.1"/>
    <property type="molecule type" value="Genomic_DNA"/>
</dbReference>
<accession>G5A880</accession>
<dbReference type="RefSeq" id="XP_009536278.1">
    <property type="nucleotide sequence ID" value="XM_009537983.1"/>
</dbReference>
<dbReference type="GeneID" id="20649912"/>
<dbReference type="InParanoid" id="G5A880"/>
<name>G5A880_PHYSP</name>
<dbReference type="KEGG" id="psoj:PHYSODRAFT_355985"/>
<dbReference type="Proteomes" id="UP000002640">
    <property type="component" value="Unassembled WGS sequence"/>
</dbReference>
<proteinExistence type="predicted"/>
<sequence length="131" mass="14696">MGSIFDSARGPPENTYTSHFLETQSADEDSRPLQLGSINILCTSGMQAHEFAAVCSAMAVAQTTKSVSLRLENFPRRNMPSTHWWKWVAYAFFSKRARACSTVETLTLTFIVLMDTEDIERFVSVLTSDHP</sequence>
<keyword evidence="2" id="KW-1185">Reference proteome</keyword>
<gene>
    <name evidence="1" type="ORF">PHYSODRAFT_355985</name>
</gene>
<evidence type="ECO:0000313" key="1">
    <source>
        <dbReference type="EMBL" id="EGZ08106.1"/>
    </source>
</evidence>
<reference evidence="1 2" key="1">
    <citation type="journal article" date="2006" name="Science">
        <title>Phytophthora genome sequences uncover evolutionary origins and mechanisms of pathogenesis.</title>
        <authorList>
            <person name="Tyler B.M."/>
            <person name="Tripathy S."/>
            <person name="Zhang X."/>
            <person name="Dehal P."/>
            <person name="Jiang R.H."/>
            <person name="Aerts A."/>
            <person name="Arredondo F.D."/>
            <person name="Baxter L."/>
            <person name="Bensasson D."/>
            <person name="Beynon J.L."/>
            <person name="Chapman J."/>
            <person name="Damasceno C.M."/>
            <person name="Dorrance A.E."/>
            <person name="Dou D."/>
            <person name="Dickerman A.W."/>
            <person name="Dubchak I.L."/>
            <person name="Garbelotto M."/>
            <person name="Gijzen M."/>
            <person name="Gordon S.G."/>
            <person name="Govers F."/>
            <person name="Grunwald N.J."/>
            <person name="Huang W."/>
            <person name="Ivors K.L."/>
            <person name="Jones R.W."/>
            <person name="Kamoun S."/>
            <person name="Krampis K."/>
            <person name="Lamour K.H."/>
            <person name="Lee M.K."/>
            <person name="McDonald W.H."/>
            <person name="Medina M."/>
            <person name="Meijer H.J."/>
            <person name="Nordberg E.K."/>
            <person name="Maclean D.J."/>
            <person name="Ospina-Giraldo M.D."/>
            <person name="Morris P.F."/>
            <person name="Phuntumart V."/>
            <person name="Putnam N.H."/>
            <person name="Rash S."/>
            <person name="Rose J.K."/>
            <person name="Sakihama Y."/>
            <person name="Salamov A.A."/>
            <person name="Savidor A."/>
            <person name="Scheuring C.F."/>
            <person name="Smith B.M."/>
            <person name="Sobral B.W."/>
            <person name="Terry A."/>
            <person name="Torto-Alalibo T.A."/>
            <person name="Win J."/>
            <person name="Xu Z."/>
            <person name="Zhang H."/>
            <person name="Grigoriev I.V."/>
            <person name="Rokhsar D.S."/>
            <person name="Boore J.L."/>
        </authorList>
    </citation>
    <scope>NUCLEOTIDE SEQUENCE [LARGE SCALE GENOMIC DNA]</scope>
    <source>
        <strain evidence="1 2">P6497</strain>
    </source>
</reference>
<organism evidence="1 2">
    <name type="scientific">Phytophthora sojae (strain P6497)</name>
    <name type="common">Soybean stem and root rot agent</name>
    <name type="synonym">Phytophthora megasperma f. sp. glycines</name>
    <dbReference type="NCBI Taxonomy" id="1094619"/>
    <lineage>
        <taxon>Eukaryota</taxon>
        <taxon>Sar</taxon>
        <taxon>Stramenopiles</taxon>
        <taxon>Oomycota</taxon>
        <taxon>Peronosporomycetes</taxon>
        <taxon>Peronosporales</taxon>
        <taxon>Peronosporaceae</taxon>
        <taxon>Phytophthora</taxon>
    </lineage>
</organism>